<reference evidence="5 6" key="1">
    <citation type="submission" date="2022-05" db="EMBL/GenBank/DDBJ databases">
        <authorList>
            <person name="Park J.-S."/>
        </authorList>
    </citation>
    <scope>NUCLEOTIDE SEQUENCE [LARGE SCALE GENOMIC DNA]</scope>
    <source>
        <strain evidence="5 6">2012CJ34-2</strain>
    </source>
</reference>
<dbReference type="Proteomes" id="UP001203338">
    <property type="component" value="Unassembled WGS sequence"/>
</dbReference>
<sequence>MALILSIDTATEACSAAINNNGEVQEIFEVIPRQHSKRLLPMIDQLLAEQGVSRSQIDAVAFGRGPGAFTGVRIATGIAQGLGWALNCPVVPVSTLAALAQQGLREYGAEQVLAAIDARMDEVYWGIYSASNGIMEAVRDEQVCAPELTRESIPEGWLESALGIGTGWGYSERMGFSPARTVIGAFPHAGDIATLAAPMLEQGQGVDADKALPVYLRDNVALKKSER</sequence>
<organism evidence="5 6">
    <name type="scientific">Parendozoicomonas callyspongiae</name>
    <dbReference type="NCBI Taxonomy" id="2942213"/>
    <lineage>
        <taxon>Bacteria</taxon>
        <taxon>Pseudomonadati</taxon>
        <taxon>Pseudomonadota</taxon>
        <taxon>Gammaproteobacteria</taxon>
        <taxon>Oceanospirillales</taxon>
        <taxon>Endozoicomonadaceae</taxon>
        <taxon>Parendozoicomonas</taxon>
    </lineage>
</organism>
<evidence type="ECO:0000256" key="3">
    <source>
        <dbReference type="ARBA" id="ARBA00032446"/>
    </source>
</evidence>
<evidence type="ECO:0000313" key="6">
    <source>
        <dbReference type="Proteomes" id="UP001203338"/>
    </source>
</evidence>
<dbReference type="Pfam" id="PF00814">
    <property type="entry name" value="TsaD"/>
    <property type="match status" value="1"/>
</dbReference>
<proteinExistence type="inferred from homology"/>
<dbReference type="SUPFAM" id="SSF53067">
    <property type="entry name" value="Actin-like ATPase domain"/>
    <property type="match status" value="2"/>
</dbReference>
<comment type="caution">
    <text evidence="5">The sequence shown here is derived from an EMBL/GenBank/DDBJ whole genome shotgun (WGS) entry which is preliminary data.</text>
</comment>
<dbReference type="InterPro" id="IPR043129">
    <property type="entry name" value="ATPase_NBD"/>
</dbReference>
<keyword evidence="5" id="KW-0012">Acyltransferase</keyword>
<name>A0ABT0PHW4_9GAMM</name>
<dbReference type="PANTHER" id="PTHR11735:SF11">
    <property type="entry name" value="TRNA THREONYLCARBAMOYLADENOSINE BIOSYNTHESIS PROTEIN TSAB"/>
    <property type="match status" value="1"/>
</dbReference>
<keyword evidence="5" id="KW-0808">Transferase</keyword>
<evidence type="ECO:0000259" key="4">
    <source>
        <dbReference type="Pfam" id="PF00814"/>
    </source>
</evidence>
<comment type="similarity">
    <text evidence="1">Belongs to the KAE1 / TsaD family. TsaB subfamily.</text>
</comment>
<evidence type="ECO:0000313" key="5">
    <source>
        <dbReference type="EMBL" id="MCL6270944.1"/>
    </source>
</evidence>
<dbReference type="InterPro" id="IPR000905">
    <property type="entry name" value="Gcp-like_dom"/>
</dbReference>
<keyword evidence="6" id="KW-1185">Reference proteome</keyword>
<evidence type="ECO:0000256" key="2">
    <source>
        <dbReference type="ARBA" id="ARBA00019012"/>
    </source>
</evidence>
<protein>
    <recommendedName>
        <fullName evidence="2">tRNA threonylcarbamoyladenosine biosynthesis protein TsaB</fullName>
    </recommendedName>
    <alternativeName>
        <fullName evidence="3">t(6)A37 threonylcarbamoyladenosine biosynthesis protein TsaB</fullName>
    </alternativeName>
</protein>
<dbReference type="GO" id="GO:0061711">
    <property type="term" value="F:tRNA N(6)-L-threonylcarbamoyladenine synthase activity"/>
    <property type="evidence" value="ECO:0007669"/>
    <property type="project" value="UniProtKB-EC"/>
</dbReference>
<feature type="domain" description="Gcp-like" evidence="4">
    <location>
        <begin position="30"/>
        <end position="147"/>
    </location>
</feature>
<evidence type="ECO:0000256" key="1">
    <source>
        <dbReference type="ARBA" id="ARBA00010493"/>
    </source>
</evidence>
<dbReference type="CDD" id="cd24032">
    <property type="entry name" value="ASKHA_NBD_TsaB"/>
    <property type="match status" value="1"/>
</dbReference>
<dbReference type="InterPro" id="IPR022496">
    <property type="entry name" value="T6A_TsaB"/>
</dbReference>
<dbReference type="EMBL" id="JAMFLX010000018">
    <property type="protein sequence ID" value="MCL6270944.1"/>
    <property type="molecule type" value="Genomic_DNA"/>
</dbReference>
<gene>
    <name evidence="5" type="primary">tsaB</name>
    <name evidence="5" type="ORF">M3P05_13520</name>
</gene>
<dbReference type="Gene3D" id="3.30.420.40">
    <property type="match status" value="2"/>
</dbReference>
<dbReference type="PANTHER" id="PTHR11735">
    <property type="entry name" value="TRNA N6-ADENOSINE THREONYLCARBAMOYLTRANSFERASE"/>
    <property type="match status" value="1"/>
</dbReference>
<dbReference type="NCBIfam" id="TIGR03725">
    <property type="entry name" value="T6A_YeaZ"/>
    <property type="match status" value="1"/>
</dbReference>
<accession>A0ABT0PHW4</accession>
<dbReference type="RefSeq" id="WP_249700252.1">
    <property type="nucleotide sequence ID" value="NZ_JAMFLX010000018.1"/>
</dbReference>